<proteinExistence type="predicted"/>
<protein>
    <submittedName>
        <fullName evidence="1">Uncharacterized protein</fullName>
    </submittedName>
</protein>
<dbReference type="Proteomes" id="UP001358586">
    <property type="component" value="Chromosome 13"/>
</dbReference>
<comment type="caution">
    <text evidence="1">The sequence shown here is derived from an EMBL/GenBank/DDBJ whole genome shotgun (WGS) entry which is preliminary data.</text>
</comment>
<keyword evidence="2" id="KW-1185">Reference proteome</keyword>
<evidence type="ECO:0000313" key="1">
    <source>
        <dbReference type="EMBL" id="KAK5772364.1"/>
    </source>
</evidence>
<organism evidence="1 2">
    <name type="scientific">Gossypium arboreum</name>
    <name type="common">Tree cotton</name>
    <name type="synonym">Gossypium nanking</name>
    <dbReference type="NCBI Taxonomy" id="29729"/>
    <lineage>
        <taxon>Eukaryota</taxon>
        <taxon>Viridiplantae</taxon>
        <taxon>Streptophyta</taxon>
        <taxon>Embryophyta</taxon>
        <taxon>Tracheophyta</taxon>
        <taxon>Spermatophyta</taxon>
        <taxon>Magnoliopsida</taxon>
        <taxon>eudicotyledons</taxon>
        <taxon>Gunneridae</taxon>
        <taxon>Pentapetalae</taxon>
        <taxon>rosids</taxon>
        <taxon>malvids</taxon>
        <taxon>Malvales</taxon>
        <taxon>Malvaceae</taxon>
        <taxon>Malvoideae</taxon>
        <taxon>Gossypium</taxon>
    </lineage>
</organism>
<sequence>MFLQIEKGKKEKEKRERGRRCPWHRFRCSSAFDASASASAKALVRNPPKHRYGVYGGMEGAVDESFRLFELVLGIGPLCWARTDLAHYKL</sequence>
<name>A0ABR0MGG1_GOSAR</name>
<accession>A0ABR0MGG1</accession>
<gene>
    <name evidence="1" type="ORF">PVK06_048649</name>
</gene>
<dbReference type="EMBL" id="JARKNE010000013">
    <property type="protein sequence ID" value="KAK5772364.1"/>
    <property type="molecule type" value="Genomic_DNA"/>
</dbReference>
<evidence type="ECO:0000313" key="2">
    <source>
        <dbReference type="Proteomes" id="UP001358586"/>
    </source>
</evidence>
<reference evidence="1 2" key="1">
    <citation type="submission" date="2023-03" db="EMBL/GenBank/DDBJ databases">
        <title>WGS of Gossypium arboreum.</title>
        <authorList>
            <person name="Yu D."/>
        </authorList>
    </citation>
    <scope>NUCLEOTIDE SEQUENCE [LARGE SCALE GENOMIC DNA]</scope>
    <source>
        <tissue evidence="1">Leaf</tissue>
    </source>
</reference>